<evidence type="ECO:0000256" key="1">
    <source>
        <dbReference type="ARBA" id="ARBA00000971"/>
    </source>
</evidence>
<keyword evidence="6" id="KW-0143">Chaperone</keyword>
<dbReference type="SUPFAM" id="SSF54534">
    <property type="entry name" value="FKBP-like"/>
    <property type="match status" value="1"/>
</dbReference>
<evidence type="ECO:0000256" key="4">
    <source>
        <dbReference type="ARBA" id="ARBA00022618"/>
    </source>
</evidence>
<evidence type="ECO:0000256" key="9">
    <source>
        <dbReference type="ARBA" id="ARBA00024849"/>
    </source>
</evidence>
<dbReference type="Pfam" id="PF00254">
    <property type="entry name" value="FKBP_C"/>
    <property type="match status" value="1"/>
</dbReference>
<comment type="caution">
    <text evidence="14">The sequence shown here is derived from an EMBL/GenBank/DDBJ whole genome shotgun (WGS) entry which is preliminary data.</text>
</comment>
<evidence type="ECO:0000256" key="3">
    <source>
        <dbReference type="ARBA" id="ARBA00005464"/>
    </source>
</evidence>
<gene>
    <name evidence="14" type="ORF">Selli1_21510</name>
    <name evidence="15" type="ORF">Selli2_05330</name>
</gene>
<evidence type="ECO:0000256" key="10">
    <source>
        <dbReference type="PROSITE-ProRule" id="PRU00277"/>
    </source>
</evidence>
<reference evidence="14" key="2">
    <citation type="submission" date="2022-11" db="EMBL/GenBank/DDBJ databases">
        <title>Draft genome sequence of Sellimonas catena strain 12EGH17.</title>
        <authorList>
            <person name="Hisatomi A."/>
            <person name="Ohkuma M."/>
            <person name="Sakamoto M."/>
        </authorList>
    </citation>
    <scope>NUCLEOTIDE SEQUENCE</scope>
    <source>
        <strain evidence="14">12EGH17</strain>
    </source>
</reference>
<feature type="domain" description="PPIase FKBP-type" evidence="13">
    <location>
        <begin position="83"/>
        <end position="172"/>
    </location>
</feature>
<evidence type="ECO:0000259" key="13">
    <source>
        <dbReference type="PROSITE" id="PS50059"/>
    </source>
</evidence>
<dbReference type="GO" id="GO:0015031">
    <property type="term" value="P:protein transport"/>
    <property type="evidence" value="ECO:0007669"/>
    <property type="project" value="InterPro"/>
</dbReference>
<keyword evidence="8" id="KW-0131">Cell cycle</keyword>
<feature type="signal peptide" evidence="12">
    <location>
        <begin position="1"/>
        <end position="23"/>
    </location>
</feature>
<evidence type="ECO:0000256" key="2">
    <source>
        <dbReference type="ARBA" id="ARBA00004496"/>
    </source>
</evidence>
<dbReference type="InterPro" id="IPR008880">
    <property type="entry name" value="Trigger_fac_C"/>
</dbReference>
<evidence type="ECO:0000313" key="16">
    <source>
        <dbReference type="Proteomes" id="UP001145145"/>
    </source>
</evidence>
<dbReference type="Gene3D" id="1.10.3120.10">
    <property type="entry name" value="Trigger factor, C-terminal domain"/>
    <property type="match status" value="1"/>
</dbReference>
<dbReference type="Gene3D" id="3.10.50.40">
    <property type="match status" value="1"/>
</dbReference>
<reference evidence="15" key="4">
    <citation type="submission" date="2022-11" db="EMBL/GenBank/DDBJ databases">
        <title>Draft genome sequence of Sellimonas catena strain 18CBH55.</title>
        <authorList>
            <person name="Atsushi H."/>
            <person name="Moriya O."/>
            <person name="Mitsuo S."/>
        </authorList>
    </citation>
    <scope>NUCLEOTIDE SEQUENCE</scope>
    <source>
        <strain evidence="15">18CBH55</strain>
    </source>
</reference>
<keyword evidence="5 10" id="KW-0697">Rotamase</keyword>
<dbReference type="InterPro" id="IPR005215">
    <property type="entry name" value="Trig_fac"/>
</dbReference>
<comment type="subcellular location">
    <subcellularLocation>
        <location evidence="2">Cytoplasm</location>
    </subcellularLocation>
</comment>
<reference evidence="15" key="3">
    <citation type="submission" date="2022-11" db="EMBL/GenBank/DDBJ databases">
        <title>Draft genome sequence of Sellimonas catena strain 18CBH55.</title>
        <authorList>
            <person name="Hisatomi A."/>
            <person name="Ohkuma M."/>
            <person name="Sakamoto M."/>
        </authorList>
    </citation>
    <scope>NUCLEOTIDE SEQUENCE</scope>
    <source>
        <strain evidence="15">18CBH55</strain>
    </source>
</reference>
<dbReference type="FunFam" id="3.10.50.40:FF:000001">
    <property type="entry name" value="Trigger factor"/>
    <property type="match status" value="1"/>
</dbReference>
<dbReference type="AlphaFoldDB" id="A0A9W6C717"/>
<evidence type="ECO:0000256" key="6">
    <source>
        <dbReference type="ARBA" id="ARBA00023186"/>
    </source>
</evidence>
<sequence length="356" mass="40025">MNNKRKQALAAGVCMIAAVSLLAGCGPKEIENDYVKINGYTDLEVSEITETEVTDETVDSQIEQIRQNYATYTEITDRAAQEGDMVTIDYSGAIDGVAFDGGTASGQQLELGAGGYIDGFEDGIVGHTTGETFDVNTTFPDPYENNPDLAGKDAVFTITLTKIEEVSLPELNDEFVTMVKGEDTTVDDYKKEIRDILESQAEVQDQTQRQTEIVDALMENVELKEYPEDKVEEYTSLMKEQYQQIATSLNMEYADFLEQYMGMDEEAFNEEIDTQVKEYVKQQEVLDLIAGEENITVSDDEIDEWVEQNAQAQQMTADELKEQYSEDELKEQALNEKVISWLWDEAKVTSESSDNE</sequence>
<feature type="chain" id="PRO_5044703568" description="peptidylprolyl isomerase" evidence="12">
    <location>
        <begin position="24"/>
        <end position="356"/>
    </location>
</feature>
<name>A0A9W6C717_9FIRM</name>
<dbReference type="GO" id="GO:0005737">
    <property type="term" value="C:cytoplasm"/>
    <property type="evidence" value="ECO:0007669"/>
    <property type="project" value="UniProtKB-SubCell"/>
</dbReference>
<reference evidence="14" key="1">
    <citation type="submission" date="2022-11" db="EMBL/GenBank/DDBJ databases">
        <title>Draft genome sequence of Sellimonas catena strain 12EGH17.</title>
        <authorList>
            <person name="Atsushi H."/>
            <person name="Moriya O."/>
            <person name="Mitsuo S."/>
        </authorList>
    </citation>
    <scope>NUCLEOTIDE SEQUENCE</scope>
    <source>
        <strain evidence="14">12EGH17</strain>
    </source>
</reference>
<dbReference type="GO" id="GO:0051301">
    <property type="term" value="P:cell division"/>
    <property type="evidence" value="ECO:0007669"/>
    <property type="project" value="UniProtKB-KW"/>
</dbReference>
<dbReference type="InterPro" id="IPR001179">
    <property type="entry name" value="PPIase_FKBP_dom"/>
</dbReference>
<evidence type="ECO:0000256" key="8">
    <source>
        <dbReference type="ARBA" id="ARBA00023306"/>
    </source>
</evidence>
<dbReference type="PROSITE" id="PS51257">
    <property type="entry name" value="PROKAR_LIPOPROTEIN"/>
    <property type="match status" value="1"/>
</dbReference>
<comment type="similarity">
    <text evidence="3">Belongs to the FKBP-type PPIase family. Tig subfamily.</text>
</comment>
<keyword evidence="11" id="KW-0175">Coiled coil</keyword>
<evidence type="ECO:0000313" key="14">
    <source>
        <dbReference type="EMBL" id="GLG04977.1"/>
    </source>
</evidence>
<evidence type="ECO:0000313" key="15">
    <source>
        <dbReference type="EMBL" id="GLG89106.1"/>
    </source>
</evidence>
<keyword evidence="7 10" id="KW-0413">Isomerase</keyword>
<dbReference type="EC" id="5.2.1.8" evidence="10"/>
<evidence type="ECO:0000256" key="5">
    <source>
        <dbReference type="ARBA" id="ARBA00023110"/>
    </source>
</evidence>
<evidence type="ECO:0000256" key="12">
    <source>
        <dbReference type="SAM" id="SignalP"/>
    </source>
</evidence>
<accession>A0A9W6C717</accession>
<evidence type="ECO:0000256" key="11">
    <source>
        <dbReference type="SAM" id="Coils"/>
    </source>
</evidence>
<dbReference type="SUPFAM" id="SSF109998">
    <property type="entry name" value="Triger factor/SurA peptide-binding domain-like"/>
    <property type="match status" value="1"/>
</dbReference>
<proteinExistence type="inferred from homology"/>
<dbReference type="EMBL" id="BSBO01000022">
    <property type="protein sequence ID" value="GLG04977.1"/>
    <property type="molecule type" value="Genomic_DNA"/>
</dbReference>
<dbReference type="Proteomes" id="UP001145094">
    <property type="component" value="Unassembled WGS sequence"/>
</dbReference>
<keyword evidence="4" id="KW-0132">Cell division</keyword>
<dbReference type="InterPro" id="IPR037041">
    <property type="entry name" value="Trigger_fac_C_sf"/>
</dbReference>
<keyword evidence="12" id="KW-0732">Signal</keyword>
<evidence type="ECO:0000256" key="7">
    <source>
        <dbReference type="ARBA" id="ARBA00023235"/>
    </source>
</evidence>
<dbReference type="GO" id="GO:0006457">
    <property type="term" value="P:protein folding"/>
    <property type="evidence" value="ECO:0007669"/>
    <property type="project" value="InterPro"/>
</dbReference>
<dbReference type="PROSITE" id="PS50059">
    <property type="entry name" value="FKBP_PPIASE"/>
    <property type="match status" value="1"/>
</dbReference>
<dbReference type="InterPro" id="IPR046357">
    <property type="entry name" value="PPIase_dom_sf"/>
</dbReference>
<dbReference type="Proteomes" id="UP001145145">
    <property type="component" value="Unassembled WGS sequence"/>
</dbReference>
<dbReference type="GO" id="GO:0003755">
    <property type="term" value="F:peptidyl-prolyl cis-trans isomerase activity"/>
    <property type="evidence" value="ECO:0007669"/>
    <property type="project" value="UniProtKB-KW"/>
</dbReference>
<dbReference type="EMBL" id="BSCH01000003">
    <property type="protein sequence ID" value="GLG89106.1"/>
    <property type="molecule type" value="Genomic_DNA"/>
</dbReference>
<organism evidence="14 16">
    <name type="scientific">Sellimonas catena</name>
    <dbReference type="NCBI Taxonomy" id="2994035"/>
    <lineage>
        <taxon>Bacteria</taxon>
        <taxon>Bacillati</taxon>
        <taxon>Bacillota</taxon>
        <taxon>Clostridia</taxon>
        <taxon>Lachnospirales</taxon>
        <taxon>Lachnospiraceae</taxon>
        <taxon>Sellimonas</taxon>
    </lineage>
</organism>
<feature type="coiled-coil region" evidence="11">
    <location>
        <begin position="310"/>
        <end position="337"/>
    </location>
</feature>
<keyword evidence="16" id="KW-1185">Reference proteome</keyword>
<dbReference type="Pfam" id="PF05698">
    <property type="entry name" value="Trigger_C"/>
    <property type="match status" value="1"/>
</dbReference>
<protein>
    <recommendedName>
        <fullName evidence="10">peptidylprolyl isomerase</fullName>
        <ecNumber evidence="10">5.2.1.8</ecNumber>
    </recommendedName>
</protein>
<dbReference type="RefSeq" id="WP_118635516.1">
    <property type="nucleotide sequence ID" value="NZ_BSBO01000022.1"/>
</dbReference>
<comment type="catalytic activity">
    <reaction evidence="1 10">
        <text>[protein]-peptidylproline (omega=180) = [protein]-peptidylproline (omega=0)</text>
        <dbReference type="Rhea" id="RHEA:16237"/>
        <dbReference type="Rhea" id="RHEA-COMP:10747"/>
        <dbReference type="Rhea" id="RHEA-COMP:10748"/>
        <dbReference type="ChEBI" id="CHEBI:83833"/>
        <dbReference type="ChEBI" id="CHEBI:83834"/>
        <dbReference type="EC" id="5.2.1.8"/>
    </reaction>
</comment>
<comment type="function">
    <text evidence="9">Involved in protein export. Acts as a chaperone by maintaining the newly synthesized protein in an open conformation. Functions as a peptidyl-prolyl cis-trans isomerase.</text>
</comment>
<reference evidence="14 16" key="5">
    <citation type="journal article" date="2023" name="Int. J. Syst. Evol. Microbiol.">
        <title>Sellimonas catena sp. nov., isolated from human faeces.</title>
        <authorList>
            <person name="Hisatomi A."/>
            <person name="Ohkuma M."/>
            <person name="Sakamoto M."/>
        </authorList>
    </citation>
    <scope>NUCLEOTIDE SEQUENCE [LARGE SCALE GENOMIC DNA]</scope>
    <source>
        <strain evidence="14 16">12EGH17</strain>
        <strain evidence="15">18CBH55</strain>
    </source>
</reference>
<dbReference type="NCBIfam" id="TIGR00115">
    <property type="entry name" value="tig"/>
    <property type="match status" value="1"/>
</dbReference>
<dbReference type="InterPro" id="IPR027304">
    <property type="entry name" value="Trigger_fact/SurA_dom_sf"/>
</dbReference>